<accession>A0A074KEE1</accession>
<proteinExistence type="predicted"/>
<protein>
    <submittedName>
        <fullName evidence="1">Uncharacterized protein</fullName>
    </submittedName>
</protein>
<evidence type="ECO:0000313" key="1">
    <source>
        <dbReference type="EMBL" id="KEO59932.1"/>
    </source>
</evidence>
<keyword evidence="2" id="KW-1185">Reference proteome</keyword>
<comment type="caution">
    <text evidence="1">The sequence shown here is derived from an EMBL/GenBank/DDBJ whole genome shotgun (WGS) entry which is preliminary data.</text>
</comment>
<reference evidence="1 2" key="1">
    <citation type="journal article" date="2015" name="Antonie Van Leeuwenhoek">
        <title>Thioclava indica sp. nov., isolated from surface seawater of the Indian Ocean.</title>
        <authorList>
            <person name="Liu Y."/>
            <person name="Lai Q."/>
            <person name="Du J."/>
            <person name="Xu H."/>
            <person name="Jiang L."/>
            <person name="Shao Z."/>
        </authorList>
    </citation>
    <scope>NUCLEOTIDE SEQUENCE [LARGE SCALE GENOMIC DNA]</scope>
    <source>
        <strain evidence="1 2">DT23-4</strain>
    </source>
</reference>
<gene>
    <name evidence="1" type="ORF">DT23_15460</name>
</gene>
<name>A0A074KEE1_9RHOB</name>
<dbReference type="Proteomes" id="UP000027471">
    <property type="component" value="Unassembled WGS sequence"/>
</dbReference>
<sequence length="38" mass="4221">MQNREYLHVVAPTTLVSTKKGEPEGPPFQRLIAQALLS</sequence>
<dbReference type="EMBL" id="AUNB01000027">
    <property type="protein sequence ID" value="KEO59932.1"/>
    <property type="molecule type" value="Genomic_DNA"/>
</dbReference>
<evidence type="ECO:0000313" key="2">
    <source>
        <dbReference type="Proteomes" id="UP000027471"/>
    </source>
</evidence>
<dbReference type="AlphaFoldDB" id="A0A074KEE1"/>
<organism evidence="1 2">
    <name type="scientific">Thioclava indica</name>
    <dbReference type="NCBI Taxonomy" id="1353528"/>
    <lineage>
        <taxon>Bacteria</taxon>
        <taxon>Pseudomonadati</taxon>
        <taxon>Pseudomonadota</taxon>
        <taxon>Alphaproteobacteria</taxon>
        <taxon>Rhodobacterales</taxon>
        <taxon>Paracoccaceae</taxon>
        <taxon>Thioclava</taxon>
    </lineage>
</organism>